<dbReference type="PRINTS" id="PR00038">
    <property type="entry name" value="HTHLUXR"/>
</dbReference>
<protein>
    <submittedName>
        <fullName evidence="9">DNA-binding response regulator, NarL/FixJ family, contains REC and HTH domains</fullName>
    </submittedName>
</protein>
<dbReference type="SMART" id="SM00421">
    <property type="entry name" value="HTH_LUXR"/>
    <property type="match status" value="1"/>
</dbReference>
<feature type="domain" description="Response regulatory" evidence="8">
    <location>
        <begin position="53"/>
        <end position="169"/>
    </location>
</feature>
<dbReference type="InterPro" id="IPR016032">
    <property type="entry name" value="Sig_transdc_resp-reg_C-effctor"/>
</dbReference>
<dbReference type="SUPFAM" id="SSF52172">
    <property type="entry name" value="CheY-like"/>
    <property type="match status" value="1"/>
</dbReference>
<dbReference type="Pfam" id="PF00072">
    <property type="entry name" value="Response_reg"/>
    <property type="match status" value="1"/>
</dbReference>
<keyword evidence="3 9" id="KW-0238">DNA-binding</keyword>
<feature type="compositionally biased region" description="Basic and acidic residues" evidence="6">
    <location>
        <begin position="19"/>
        <end position="29"/>
    </location>
</feature>
<sequence>MPDQSACPPLTAAAHRPSRSGDPDTHDEPGMPSGVGQVGRVVPIRREEPAPVRVVVADDHPVVRAGLRALIANADGMTVVGESAAGRDAVRETLLHRPDVLVTDMRRGCPDSLAVIRDVARSVTGVGVLVFTMVDDDRSVVAAIRAGARGYVVKCAPREDVLHAVRGVAAGGAVFGSRIADRLADLVSGSAGRPSVPFPQLTARERQVLDLIAAGAPNSAVARRLQLAPKTVGNHVSAIFNKLQVGGRAEAIVRARDAGLGALSA</sequence>
<keyword evidence="2" id="KW-0805">Transcription regulation</keyword>
<dbReference type="CDD" id="cd06170">
    <property type="entry name" value="LuxR_C_like"/>
    <property type="match status" value="1"/>
</dbReference>
<accession>A0A285ECA9</accession>
<dbReference type="InterPro" id="IPR000792">
    <property type="entry name" value="Tscrpt_reg_LuxR_C"/>
</dbReference>
<dbReference type="PANTHER" id="PTHR43214">
    <property type="entry name" value="TWO-COMPONENT RESPONSE REGULATOR"/>
    <property type="match status" value="1"/>
</dbReference>
<dbReference type="PROSITE" id="PS50043">
    <property type="entry name" value="HTH_LUXR_2"/>
    <property type="match status" value="1"/>
</dbReference>
<gene>
    <name evidence="9" type="ORF">SAMN06893097_104342</name>
</gene>
<dbReference type="SUPFAM" id="SSF46894">
    <property type="entry name" value="C-terminal effector domain of the bipartite response regulators"/>
    <property type="match status" value="1"/>
</dbReference>
<dbReference type="GO" id="GO:0000160">
    <property type="term" value="P:phosphorelay signal transduction system"/>
    <property type="evidence" value="ECO:0007669"/>
    <property type="project" value="InterPro"/>
</dbReference>
<dbReference type="PROSITE" id="PS50110">
    <property type="entry name" value="RESPONSE_REGULATORY"/>
    <property type="match status" value="1"/>
</dbReference>
<feature type="region of interest" description="Disordered" evidence="6">
    <location>
        <begin position="1"/>
        <end position="38"/>
    </location>
</feature>
<dbReference type="GO" id="GO:0003677">
    <property type="term" value="F:DNA binding"/>
    <property type="evidence" value="ECO:0007669"/>
    <property type="project" value="UniProtKB-KW"/>
</dbReference>
<keyword evidence="10" id="KW-1185">Reference proteome</keyword>
<dbReference type="InterPro" id="IPR039420">
    <property type="entry name" value="WalR-like"/>
</dbReference>
<dbReference type="InterPro" id="IPR001789">
    <property type="entry name" value="Sig_transdc_resp-reg_receiver"/>
</dbReference>
<evidence type="ECO:0000256" key="6">
    <source>
        <dbReference type="SAM" id="MobiDB-lite"/>
    </source>
</evidence>
<evidence type="ECO:0000256" key="2">
    <source>
        <dbReference type="ARBA" id="ARBA00023015"/>
    </source>
</evidence>
<proteinExistence type="predicted"/>
<dbReference type="Gene3D" id="3.40.50.2300">
    <property type="match status" value="1"/>
</dbReference>
<dbReference type="Proteomes" id="UP000219514">
    <property type="component" value="Unassembled WGS sequence"/>
</dbReference>
<name>A0A285ECA9_9ACTN</name>
<dbReference type="InterPro" id="IPR011006">
    <property type="entry name" value="CheY-like_superfamily"/>
</dbReference>
<feature type="domain" description="HTH luxR-type" evidence="7">
    <location>
        <begin position="194"/>
        <end position="259"/>
    </location>
</feature>
<reference evidence="9 10" key="1">
    <citation type="submission" date="2017-09" db="EMBL/GenBank/DDBJ databases">
        <authorList>
            <person name="Ehlers B."/>
            <person name="Leendertz F.H."/>
        </authorList>
    </citation>
    <scope>NUCLEOTIDE SEQUENCE [LARGE SCALE GENOMIC DNA]</scope>
    <source>
        <strain evidence="9 10">DSM 46844</strain>
    </source>
</reference>
<dbReference type="PROSITE" id="PS00622">
    <property type="entry name" value="HTH_LUXR_1"/>
    <property type="match status" value="1"/>
</dbReference>
<evidence type="ECO:0000313" key="10">
    <source>
        <dbReference type="Proteomes" id="UP000219514"/>
    </source>
</evidence>
<dbReference type="InterPro" id="IPR058245">
    <property type="entry name" value="NreC/VraR/RcsB-like_REC"/>
</dbReference>
<evidence type="ECO:0000256" key="3">
    <source>
        <dbReference type="ARBA" id="ARBA00023125"/>
    </source>
</evidence>
<dbReference type="SMART" id="SM00448">
    <property type="entry name" value="REC"/>
    <property type="match status" value="1"/>
</dbReference>
<evidence type="ECO:0000313" key="9">
    <source>
        <dbReference type="EMBL" id="SNX96627.1"/>
    </source>
</evidence>
<feature type="modified residue" description="4-aspartylphosphate" evidence="5">
    <location>
        <position position="104"/>
    </location>
</feature>
<evidence type="ECO:0000259" key="7">
    <source>
        <dbReference type="PROSITE" id="PS50043"/>
    </source>
</evidence>
<dbReference type="PANTHER" id="PTHR43214:SF24">
    <property type="entry name" value="TRANSCRIPTIONAL REGULATORY PROTEIN NARL-RELATED"/>
    <property type="match status" value="1"/>
</dbReference>
<dbReference type="AlphaFoldDB" id="A0A285ECA9"/>
<dbReference type="CDD" id="cd17535">
    <property type="entry name" value="REC_NarL-like"/>
    <property type="match status" value="1"/>
</dbReference>
<dbReference type="GO" id="GO:0006355">
    <property type="term" value="P:regulation of DNA-templated transcription"/>
    <property type="evidence" value="ECO:0007669"/>
    <property type="project" value="InterPro"/>
</dbReference>
<keyword evidence="4" id="KW-0804">Transcription</keyword>
<dbReference type="Pfam" id="PF00196">
    <property type="entry name" value="GerE"/>
    <property type="match status" value="1"/>
</dbReference>
<keyword evidence="1 5" id="KW-0597">Phosphoprotein</keyword>
<evidence type="ECO:0000256" key="1">
    <source>
        <dbReference type="ARBA" id="ARBA00022553"/>
    </source>
</evidence>
<evidence type="ECO:0000256" key="5">
    <source>
        <dbReference type="PROSITE-ProRule" id="PRU00169"/>
    </source>
</evidence>
<organism evidence="9 10">
    <name type="scientific">Geodermatophilus sabuli</name>
    <dbReference type="NCBI Taxonomy" id="1564158"/>
    <lineage>
        <taxon>Bacteria</taxon>
        <taxon>Bacillati</taxon>
        <taxon>Actinomycetota</taxon>
        <taxon>Actinomycetes</taxon>
        <taxon>Geodermatophilales</taxon>
        <taxon>Geodermatophilaceae</taxon>
        <taxon>Geodermatophilus</taxon>
    </lineage>
</organism>
<evidence type="ECO:0000256" key="4">
    <source>
        <dbReference type="ARBA" id="ARBA00023163"/>
    </source>
</evidence>
<evidence type="ECO:0000259" key="8">
    <source>
        <dbReference type="PROSITE" id="PS50110"/>
    </source>
</evidence>
<dbReference type="EMBL" id="OBDO01000004">
    <property type="protein sequence ID" value="SNX96627.1"/>
    <property type="molecule type" value="Genomic_DNA"/>
</dbReference>